<evidence type="ECO:0000256" key="1">
    <source>
        <dbReference type="SAM" id="MobiDB-lite"/>
    </source>
</evidence>
<sequence length="188" mass="20973">MTSHSPTKTSINSSSNSANITVTVVVSNPTDDLSPPQQDASRQGFFSHTGGVAGTFLVIGLFSTSLFLCFFFWIKRRIRRKRASRGGVYMQDNYRSLAHSIDRQTTPEPRASRRSVSVNRQNSTPALTHSKAESVERIPFPLMGHSPSPYQAEPGEYDPYKPEAVNKVYSNDYAEASEYQKYLNALTD</sequence>
<evidence type="ECO:0000256" key="2">
    <source>
        <dbReference type="SAM" id="Phobius"/>
    </source>
</evidence>
<protein>
    <submittedName>
        <fullName evidence="3">Uncharacterized protein</fullName>
    </submittedName>
</protein>
<name>A0AAV5A2N5_9AGAM</name>
<comment type="caution">
    <text evidence="3">The sequence shown here is derived from an EMBL/GenBank/DDBJ whole genome shotgun (WGS) entry which is preliminary data.</text>
</comment>
<gene>
    <name evidence="3" type="ORF">Clacol_001736</name>
</gene>
<reference evidence="3" key="1">
    <citation type="submission" date="2021-10" db="EMBL/GenBank/DDBJ databases">
        <title>De novo Genome Assembly of Clathrus columnatus (Basidiomycota, Fungi) Using Illumina and Nanopore Sequence Data.</title>
        <authorList>
            <person name="Ogiso-Tanaka E."/>
            <person name="Itagaki H."/>
            <person name="Hosoya T."/>
            <person name="Hosaka K."/>
        </authorList>
    </citation>
    <scope>NUCLEOTIDE SEQUENCE</scope>
    <source>
        <strain evidence="3">MO-923</strain>
    </source>
</reference>
<dbReference type="AlphaFoldDB" id="A0AAV5A2N5"/>
<evidence type="ECO:0000313" key="4">
    <source>
        <dbReference type="Proteomes" id="UP001050691"/>
    </source>
</evidence>
<feature type="region of interest" description="Disordered" evidence="1">
    <location>
        <begin position="99"/>
        <end position="130"/>
    </location>
</feature>
<dbReference type="Proteomes" id="UP001050691">
    <property type="component" value="Unassembled WGS sequence"/>
</dbReference>
<keyword evidence="4" id="KW-1185">Reference proteome</keyword>
<dbReference type="EMBL" id="BPWL01000002">
    <property type="protein sequence ID" value="GJJ07534.1"/>
    <property type="molecule type" value="Genomic_DNA"/>
</dbReference>
<organism evidence="3 4">
    <name type="scientific">Clathrus columnatus</name>
    <dbReference type="NCBI Taxonomy" id="1419009"/>
    <lineage>
        <taxon>Eukaryota</taxon>
        <taxon>Fungi</taxon>
        <taxon>Dikarya</taxon>
        <taxon>Basidiomycota</taxon>
        <taxon>Agaricomycotina</taxon>
        <taxon>Agaricomycetes</taxon>
        <taxon>Phallomycetidae</taxon>
        <taxon>Phallales</taxon>
        <taxon>Clathraceae</taxon>
        <taxon>Clathrus</taxon>
    </lineage>
</organism>
<evidence type="ECO:0000313" key="3">
    <source>
        <dbReference type="EMBL" id="GJJ07534.1"/>
    </source>
</evidence>
<feature type="transmembrane region" description="Helical" evidence="2">
    <location>
        <begin position="52"/>
        <end position="74"/>
    </location>
</feature>
<keyword evidence="2" id="KW-0812">Transmembrane</keyword>
<accession>A0AAV5A2N5</accession>
<proteinExistence type="predicted"/>
<keyword evidence="2" id="KW-0472">Membrane</keyword>
<feature type="compositionally biased region" description="Low complexity" evidence="1">
    <location>
        <begin position="114"/>
        <end position="123"/>
    </location>
</feature>
<keyword evidence="2" id="KW-1133">Transmembrane helix</keyword>